<dbReference type="STRING" id="1182545.A0A072PB63"/>
<dbReference type="InterPro" id="IPR015422">
    <property type="entry name" value="PyrdxlP-dep_Trfase_small"/>
</dbReference>
<feature type="domain" description="Aminotransferase class V" evidence="1">
    <location>
        <begin position="23"/>
        <end position="392"/>
    </location>
</feature>
<evidence type="ECO:0000313" key="3">
    <source>
        <dbReference type="Proteomes" id="UP000027920"/>
    </source>
</evidence>
<dbReference type="SUPFAM" id="SSF53383">
    <property type="entry name" value="PLP-dependent transferases"/>
    <property type="match status" value="1"/>
</dbReference>
<dbReference type="HOGENOM" id="CLU_003433_2_2_1"/>
<accession>A0A072PB63</accession>
<dbReference type="AlphaFoldDB" id="A0A072PB63"/>
<dbReference type="Proteomes" id="UP000027920">
    <property type="component" value="Unassembled WGS sequence"/>
</dbReference>
<keyword evidence="3" id="KW-1185">Reference proteome</keyword>
<evidence type="ECO:0000259" key="1">
    <source>
        <dbReference type="Pfam" id="PF00266"/>
    </source>
</evidence>
<dbReference type="RefSeq" id="XP_013259711.1">
    <property type="nucleotide sequence ID" value="XM_013404257.1"/>
</dbReference>
<sequence>MASSAFDEQAVRAQFPALAQKQVFMDNAGGAQVLQSVITAITDYLTKTNVQLGASYPVSQTSTSKFDDGYIAAARYVNASPKDIVFGASTTQLFRNLATALKVEPDSEFVLSKLDHEANIAAWVQVAKWKGITVKWWVPSKNTNSNPKLEPDDLKKLLSPKTRLVACTHTSNILGTVTDVAALSKVIRENNPDTLFAVDAVAYAPHAAVDVKAFGVDFYSFSWYKVYGPHIALAYVSERGQKAIESLGHYFKHGDTLEELLGLAAGNYESVQSVPHIVSYLDQVGWDTIHVQEERIQEVLLAYLRSKPGQIKIYGEPSSDRNLRVPVISFRVKGRSSFGITDAIEARSPYGCRAGHFYSKRLIEEVLGVPDPDDGIVRCSLLHYNTVEEVEGLVKVLDRVIKEGEGKQAVDPDKKDVSNW</sequence>
<reference evidence="2 3" key="1">
    <citation type="submission" date="2013-03" db="EMBL/GenBank/DDBJ databases">
        <title>The Genome Sequence of Exophiala aquamarina CBS 119918.</title>
        <authorList>
            <consortium name="The Broad Institute Genomics Platform"/>
            <person name="Cuomo C."/>
            <person name="de Hoog S."/>
            <person name="Gorbushina A."/>
            <person name="Walker B."/>
            <person name="Young S.K."/>
            <person name="Zeng Q."/>
            <person name="Gargeya S."/>
            <person name="Fitzgerald M."/>
            <person name="Haas B."/>
            <person name="Abouelleil A."/>
            <person name="Allen A.W."/>
            <person name="Alvarado L."/>
            <person name="Arachchi H.M."/>
            <person name="Berlin A.M."/>
            <person name="Chapman S.B."/>
            <person name="Gainer-Dewar J."/>
            <person name="Goldberg J."/>
            <person name="Griggs A."/>
            <person name="Gujja S."/>
            <person name="Hansen M."/>
            <person name="Howarth C."/>
            <person name="Imamovic A."/>
            <person name="Ireland A."/>
            <person name="Larimer J."/>
            <person name="McCowan C."/>
            <person name="Murphy C."/>
            <person name="Pearson M."/>
            <person name="Poon T.W."/>
            <person name="Priest M."/>
            <person name="Roberts A."/>
            <person name="Saif S."/>
            <person name="Shea T."/>
            <person name="Sisk P."/>
            <person name="Sykes S."/>
            <person name="Wortman J."/>
            <person name="Nusbaum C."/>
            <person name="Birren B."/>
        </authorList>
    </citation>
    <scope>NUCLEOTIDE SEQUENCE [LARGE SCALE GENOMIC DNA]</scope>
    <source>
        <strain evidence="2 3">CBS 119918</strain>
    </source>
</reference>
<dbReference type="PANTHER" id="PTHR43586:SF21">
    <property type="entry name" value="PYRIDOXAL PHOSPHATE (PLP)-DEPENDENT ASPARTATE AMINOTRANSFERASE SUPERFAMILY"/>
    <property type="match status" value="1"/>
</dbReference>
<proteinExistence type="predicted"/>
<dbReference type="OrthoDB" id="420046at2759"/>
<evidence type="ECO:0000313" key="2">
    <source>
        <dbReference type="EMBL" id="KEF57121.1"/>
    </source>
</evidence>
<dbReference type="Gene3D" id="3.90.1150.10">
    <property type="entry name" value="Aspartate Aminotransferase, domain 1"/>
    <property type="match status" value="1"/>
</dbReference>
<dbReference type="InterPro" id="IPR015421">
    <property type="entry name" value="PyrdxlP-dep_Trfase_major"/>
</dbReference>
<dbReference type="VEuPathDB" id="FungiDB:A1O9_07311"/>
<dbReference type="EMBL" id="AMGV01000005">
    <property type="protein sequence ID" value="KEF57121.1"/>
    <property type="molecule type" value="Genomic_DNA"/>
</dbReference>
<dbReference type="PANTHER" id="PTHR43586">
    <property type="entry name" value="CYSTEINE DESULFURASE"/>
    <property type="match status" value="1"/>
</dbReference>
<name>A0A072PB63_9EURO</name>
<organism evidence="2 3">
    <name type="scientific">Exophiala aquamarina CBS 119918</name>
    <dbReference type="NCBI Taxonomy" id="1182545"/>
    <lineage>
        <taxon>Eukaryota</taxon>
        <taxon>Fungi</taxon>
        <taxon>Dikarya</taxon>
        <taxon>Ascomycota</taxon>
        <taxon>Pezizomycotina</taxon>
        <taxon>Eurotiomycetes</taxon>
        <taxon>Chaetothyriomycetidae</taxon>
        <taxon>Chaetothyriales</taxon>
        <taxon>Herpotrichiellaceae</taxon>
        <taxon>Exophiala</taxon>
    </lineage>
</organism>
<comment type="caution">
    <text evidence="2">The sequence shown here is derived from an EMBL/GenBank/DDBJ whole genome shotgun (WGS) entry which is preliminary data.</text>
</comment>
<dbReference type="GeneID" id="25282225"/>
<dbReference type="Pfam" id="PF00266">
    <property type="entry name" value="Aminotran_5"/>
    <property type="match status" value="1"/>
</dbReference>
<dbReference type="InterPro" id="IPR015424">
    <property type="entry name" value="PyrdxlP-dep_Trfase"/>
</dbReference>
<gene>
    <name evidence="2" type="ORF">A1O9_07311</name>
</gene>
<dbReference type="InterPro" id="IPR000192">
    <property type="entry name" value="Aminotrans_V_dom"/>
</dbReference>
<dbReference type="Gene3D" id="3.40.640.10">
    <property type="entry name" value="Type I PLP-dependent aspartate aminotransferase-like (Major domain)"/>
    <property type="match status" value="1"/>
</dbReference>
<protein>
    <recommendedName>
        <fullName evidence="1">Aminotransferase class V domain-containing protein</fullName>
    </recommendedName>
</protein>